<dbReference type="InterPro" id="IPR047817">
    <property type="entry name" value="ABC2_TM_bact-type"/>
</dbReference>
<comment type="subcellular location">
    <subcellularLocation>
        <location evidence="1 8">Cell membrane</location>
        <topology evidence="1 8">Multi-pass membrane protein</topology>
    </subcellularLocation>
</comment>
<keyword evidence="5 8" id="KW-0812">Transmembrane</keyword>
<evidence type="ECO:0000256" key="6">
    <source>
        <dbReference type="ARBA" id="ARBA00022989"/>
    </source>
</evidence>
<evidence type="ECO:0000256" key="8">
    <source>
        <dbReference type="RuleBase" id="RU361157"/>
    </source>
</evidence>
<proteinExistence type="inferred from homology"/>
<reference evidence="10" key="1">
    <citation type="journal article" date="2015" name="Proc. Natl. Acad. Sci. U.S.A.">
        <title>Multiplexed metagenome mining using short DNA sequence tags facilitates targeted discovery of epoxyketone proteasome inhibitors.</title>
        <authorList>
            <person name="Owen J.G."/>
            <person name="Charlop-Powers Z."/>
            <person name="Smith A.G."/>
            <person name="Ternei M.A."/>
            <person name="Calle P.Y."/>
            <person name="Reddy B.V."/>
            <person name="Montiel D."/>
            <person name="Brady S.F."/>
        </authorList>
    </citation>
    <scope>NUCLEOTIDE SEQUENCE</scope>
</reference>
<evidence type="ECO:0000256" key="7">
    <source>
        <dbReference type="ARBA" id="ARBA00023136"/>
    </source>
</evidence>
<dbReference type="Pfam" id="PF01061">
    <property type="entry name" value="ABC2_membrane"/>
    <property type="match status" value="1"/>
</dbReference>
<evidence type="ECO:0000256" key="4">
    <source>
        <dbReference type="ARBA" id="ARBA00022475"/>
    </source>
</evidence>
<comment type="caution">
    <text evidence="8">Lacks conserved residue(s) required for the propagation of feature annotation.</text>
</comment>
<evidence type="ECO:0000259" key="9">
    <source>
        <dbReference type="PROSITE" id="PS51012"/>
    </source>
</evidence>
<keyword evidence="4 8" id="KW-1003">Cell membrane</keyword>
<evidence type="ECO:0000256" key="2">
    <source>
        <dbReference type="ARBA" id="ARBA00007783"/>
    </source>
</evidence>
<dbReference type="InterPro" id="IPR013525">
    <property type="entry name" value="ABC2_TM"/>
</dbReference>
<protein>
    <recommendedName>
        <fullName evidence="8">Transport permease protein</fullName>
    </recommendedName>
</protein>
<evidence type="ECO:0000313" key="10">
    <source>
        <dbReference type="EMBL" id="AKA59497.1"/>
    </source>
</evidence>
<sequence>MIVFIAMPLVLMAFMEPVVSGALAREGLGGSGADHVVPGMAVMSAFFFAGSTALAFFREHGWGTWDRLRASPVSDGEILAGKIVPGFAAVLVQILVLFGLGGLIYDLDVRGSMTALALVSALVALTVVTVAVALVAVSRTIQQVNAVVNLGALTFAGFGGAFTPVSMLPAWMEDAAPATPTYWAMRAYHSIVVDGEGWAAAVGPAAVLAGFATLFTVIALSRLRFEDAKTSWS</sequence>
<dbReference type="PROSITE" id="PS51012">
    <property type="entry name" value="ABC_TM2"/>
    <property type="match status" value="1"/>
</dbReference>
<comment type="similarity">
    <text evidence="2 8">Belongs to the ABC-2 integral membrane protein family.</text>
</comment>
<evidence type="ECO:0000256" key="3">
    <source>
        <dbReference type="ARBA" id="ARBA00022448"/>
    </source>
</evidence>
<dbReference type="PIRSF" id="PIRSF006648">
    <property type="entry name" value="DrrB"/>
    <property type="match status" value="1"/>
</dbReference>
<feature type="transmembrane region" description="Helical" evidence="8">
    <location>
        <begin position="144"/>
        <end position="162"/>
    </location>
</feature>
<dbReference type="AlphaFoldDB" id="A0A0E3GLX2"/>
<evidence type="ECO:0000256" key="1">
    <source>
        <dbReference type="ARBA" id="ARBA00004651"/>
    </source>
</evidence>
<accession>A0A0E3GLX2</accession>
<feature type="transmembrane region" description="Helical" evidence="8">
    <location>
        <begin position="198"/>
        <end position="220"/>
    </location>
</feature>
<dbReference type="GO" id="GO:0043190">
    <property type="term" value="C:ATP-binding cassette (ABC) transporter complex"/>
    <property type="evidence" value="ECO:0007669"/>
    <property type="project" value="InterPro"/>
</dbReference>
<dbReference type="PANTHER" id="PTHR30294:SF38">
    <property type="entry name" value="TRANSPORT PERMEASE PROTEIN"/>
    <property type="match status" value="1"/>
</dbReference>
<keyword evidence="3 8" id="KW-0813">Transport</keyword>
<dbReference type="PANTHER" id="PTHR30294">
    <property type="entry name" value="MEMBRANE COMPONENT OF ABC TRANSPORTER YHHJ-RELATED"/>
    <property type="match status" value="1"/>
</dbReference>
<name>A0A0E3GLX2_9BACT</name>
<keyword evidence="6 8" id="KW-1133">Transmembrane helix</keyword>
<dbReference type="EMBL" id="KP830097">
    <property type="protein sequence ID" value="AKA59497.1"/>
    <property type="molecule type" value="Genomic_DNA"/>
</dbReference>
<feature type="domain" description="ABC transmembrane type-2" evidence="9">
    <location>
        <begin position="1"/>
        <end position="226"/>
    </location>
</feature>
<organism evidence="10">
    <name type="scientific">uncultured bacterium NM_1663</name>
    <dbReference type="NCBI Taxonomy" id="1630017"/>
    <lineage>
        <taxon>Bacteria</taxon>
        <taxon>environmental samples</taxon>
    </lineage>
</organism>
<dbReference type="InterPro" id="IPR051449">
    <property type="entry name" value="ABC-2_transporter_component"/>
</dbReference>
<evidence type="ECO:0000256" key="5">
    <source>
        <dbReference type="ARBA" id="ARBA00022692"/>
    </source>
</evidence>
<feature type="transmembrane region" description="Helical" evidence="8">
    <location>
        <begin position="37"/>
        <end position="57"/>
    </location>
</feature>
<keyword evidence="7 8" id="KW-0472">Membrane</keyword>
<dbReference type="GO" id="GO:0140359">
    <property type="term" value="F:ABC-type transporter activity"/>
    <property type="evidence" value="ECO:0007669"/>
    <property type="project" value="InterPro"/>
</dbReference>
<feature type="transmembrane region" description="Helical" evidence="8">
    <location>
        <begin position="116"/>
        <end position="137"/>
    </location>
</feature>
<feature type="transmembrane region" description="Helical" evidence="8">
    <location>
        <begin position="78"/>
        <end position="104"/>
    </location>
</feature>
<dbReference type="InterPro" id="IPR000412">
    <property type="entry name" value="ABC_2_transport"/>
</dbReference>